<evidence type="ECO:0000256" key="2">
    <source>
        <dbReference type="SAM" id="Phobius"/>
    </source>
</evidence>
<keyword evidence="2" id="KW-0472">Membrane</keyword>
<feature type="compositionally biased region" description="Polar residues" evidence="1">
    <location>
        <begin position="63"/>
        <end position="72"/>
    </location>
</feature>
<accession>A0A089ZZ58</accession>
<gene>
    <name evidence="3" type="primary">rex</name>
</gene>
<reference evidence="3" key="1">
    <citation type="submission" date="2014-05" db="EMBL/GenBank/DDBJ databases">
        <title>564 Nucleotides Deletion in Envelope Coding Region of Bovine Leukemia Virus with 6-month-old Lymphoma.</title>
        <authorList>
            <person name="Mekata H."/>
            <person name="Norimine J."/>
        </authorList>
    </citation>
    <scope>NUCLEOTIDE SEQUENCE</scope>
</reference>
<protein>
    <submittedName>
        <fullName evidence="3">Rex protein</fullName>
    </submittedName>
</protein>
<organismHost>
    <name type="scientific">Bos taurus</name>
    <name type="common">Bovine</name>
    <dbReference type="NCBI Taxonomy" id="9913"/>
</organismHost>
<dbReference type="EMBL" id="AB934283">
    <property type="protein sequence ID" value="BAP46816.1"/>
    <property type="molecule type" value="Genomic_DNA"/>
</dbReference>
<feature type="region of interest" description="Disordered" evidence="1">
    <location>
        <begin position="53"/>
        <end position="147"/>
    </location>
</feature>
<sequence>MPKERRSRRRPQPIIRWRQNYFLSFKQVLLVGGPTLYMPARPWFCPMMSPSMPGAPSAGPMSDSNSKGSTPRSPARPTVSTGPPMDDLAASMERCSLNCMSPRPAPKGPDDSGSTAPFRPFALSPARFHLPPSSGPPSSPTNANCPRPLATVAPLSGTAFFPGTT</sequence>
<organism evidence="3">
    <name type="scientific">Bovine leukemia virus</name>
    <name type="common">BLV</name>
    <dbReference type="NCBI Taxonomy" id="11901"/>
    <lineage>
        <taxon>Viruses</taxon>
        <taxon>Riboviria</taxon>
        <taxon>Pararnavirae</taxon>
        <taxon>Artverviricota</taxon>
        <taxon>Revtraviricetes</taxon>
        <taxon>Ortervirales</taxon>
        <taxon>Retroviridae</taxon>
        <taxon>Orthoretrovirinae</taxon>
        <taxon>Deltaretrovirus</taxon>
        <taxon>Deltaretrovirus bovleu</taxon>
    </lineage>
</organism>
<name>A0A089ZZ58_BLV</name>
<feature type="compositionally biased region" description="Low complexity" evidence="1">
    <location>
        <begin position="53"/>
        <end position="62"/>
    </location>
</feature>
<proteinExistence type="predicted"/>
<keyword evidence="2" id="KW-0812">Transmembrane</keyword>
<feature type="transmembrane region" description="Helical" evidence="2">
    <location>
        <begin position="21"/>
        <end position="40"/>
    </location>
</feature>
<evidence type="ECO:0000313" key="3">
    <source>
        <dbReference type="EMBL" id="BAP46816.1"/>
    </source>
</evidence>
<keyword evidence="2" id="KW-1133">Transmembrane helix</keyword>
<evidence type="ECO:0000256" key="1">
    <source>
        <dbReference type="SAM" id="MobiDB-lite"/>
    </source>
</evidence>